<dbReference type="eggNOG" id="COG0651">
    <property type="taxonomic scope" value="Bacteria"/>
</dbReference>
<dbReference type="PANTHER" id="PTHR42703:SF1">
    <property type="entry name" value="NA(+)_H(+) ANTIPORTER SUBUNIT D1"/>
    <property type="match status" value="1"/>
</dbReference>
<comment type="caution">
    <text evidence="11">The sequence shown here is derived from an EMBL/GenBank/DDBJ whole genome shotgun (WGS) entry which is preliminary data.</text>
</comment>
<evidence type="ECO:0000256" key="9">
    <source>
        <dbReference type="SAM" id="Phobius"/>
    </source>
</evidence>
<evidence type="ECO:0000256" key="5">
    <source>
        <dbReference type="ARBA" id="ARBA00022692"/>
    </source>
</evidence>
<reference evidence="11 12" key="1">
    <citation type="submission" date="2014-01" db="EMBL/GenBank/DDBJ databases">
        <title>Roseivivax isoporae LMG 25204 Genome Sequencing.</title>
        <authorList>
            <person name="Lai Q."/>
            <person name="Li G."/>
            <person name="Shao Z."/>
        </authorList>
    </citation>
    <scope>NUCLEOTIDE SEQUENCE [LARGE SCALE GENOMIC DNA]</scope>
    <source>
        <strain evidence="11 12">LMG 25204</strain>
    </source>
</reference>
<dbReference type="GO" id="GO:0005886">
    <property type="term" value="C:plasma membrane"/>
    <property type="evidence" value="ECO:0007669"/>
    <property type="project" value="UniProtKB-SubCell"/>
</dbReference>
<comment type="similarity">
    <text evidence="3">Belongs to the CPA3 antiporters (TC 2.A.63) subunit D family.</text>
</comment>
<dbReference type="InterPro" id="IPR050586">
    <property type="entry name" value="CPA3_Na-H_Antiporter_D"/>
</dbReference>
<keyword evidence="4" id="KW-1003">Cell membrane</keyword>
<dbReference type="AlphaFoldDB" id="X7F7D8"/>
<feature type="transmembrane region" description="Helical" evidence="9">
    <location>
        <begin position="165"/>
        <end position="186"/>
    </location>
</feature>
<evidence type="ECO:0000256" key="7">
    <source>
        <dbReference type="ARBA" id="ARBA00023136"/>
    </source>
</evidence>
<protein>
    <recommendedName>
        <fullName evidence="10">NADH:quinone oxidoreductase/Mrp antiporter transmembrane domain-containing protein</fullName>
    </recommendedName>
</protein>
<feature type="transmembrane region" description="Helical" evidence="9">
    <location>
        <begin position="135"/>
        <end position="153"/>
    </location>
</feature>
<keyword evidence="7 9" id="KW-0472">Membrane</keyword>
<keyword evidence="5 8" id="KW-0812">Transmembrane</keyword>
<feature type="transmembrane region" description="Helical" evidence="9">
    <location>
        <begin position="403"/>
        <end position="422"/>
    </location>
</feature>
<evidence type="ECO:0000313" key="12">
    <source>
        <dbReference type="Proteomes" id="UP000023430"/>
    </source>
</evidence>
<proteinExistence type="inferred from homology"/>
<evidence type="ECO:0000313" key="11">
    <source>
        <dbReference type="EMBL" id="ETX28623.1"/>
    </source>
</evidence>
<dbReference type="Proteomes" id="UP000023430">
    <property type="component" value="Unassembled WGS sequence"/>
</dbReference>
<dbReference type="GO" id="GO:0042773">
    <property type="term" value="P:ATP synthesis coupled electron transport"/>
    <property type="evidence" value="ECO:0007669"/>
    <property type="project" value="InterPro"/>
</dbReference>
<keyword evidence="12" id="KW-1185">Reference proteome</keyword>
<feature type="transmembrane region" description="Helical" evidence="9">
    <location>
        <begin position="322"/>
        <end position="343"/>
    </location>
</feature>
<dbReference type="InterPro" id="IPR003918">
    <property type="entry name" value="NADH_UbQ_OxRdtase"/>
</dbReference>
<organism evidence="11 12">
    <name type="scientific">Roseivivax isoporae LMG 25204</name>
    <dbReference type="NCBI Taxonomy" id="1449351"/>
    <lineage>
        <taxon>Bacteria</taxon>
        <taxon>Pseudomonadati</taxon>
        <taxon>Pseudomonadota</taxon>
        <taxon>Alphaproteobacteria</taxon>
        <taxon>Rhodobacterales</taxon>
        <taxon>Roseobacteraceae</taxon>
        <taxon>Roseivivax</taxon>
    </lineage>
</organism>
<evidence type="ECO:0000259" key="10">
    <source>
        <dbReference type="Pfam" id="PF00361"/>
    </source>
</evidence>
<feature type="transmembrane region" description="Helical" evidence="9">
    <location>
        <begin position="449"/>
        <end position="471"/>
    </location>
</feature>
<evidence type="ECO:0000256" key="1">
    <source>
        <dbReference type="ARBA" id="ARBA00002378"/>
    </source>
</evidence>
<evidence type="ECO:0000256" key="8">
    <source>
        <dbReference type="RuleBase" id="RU000320"/>
    </source>
</evidence>
<sequence length="477" mass="48001">MTEATLLVTLPFLAALAAAAHPRAAARWGGAATLANAVLAALLVQDVLADGAGATGIGGWTAPLGIALAADGLAALMVAMTALVGAGVALHAADWSLRAAADARRTRLRTGFWPLWLTTMGAMNALFLSGDLFNLYVAFEILGLTAVGLTALSGGRTALRAAFDYLGAGLAGSLLLLLGVALAYAAAGRVDLAVAGTLAGTVEGRIALALVLAGLAVKAALFPLHFWMPAAHASATPAASALLSALVVKAALYVALRLSLEAGAGAGTLRAALAAAGAAAMFWGAWHALRAERLKMLVAHSTVAQVGLMALALGLSEDGVPWQAAALLMLSHALAKAAMFLAVGRIAEELGHDRISGLNREDLRPGAAEFAFAIAAISLIGLPPSAGFVGKWLMMEGLIDGGAWPWVAVVLAGTALSAAYLARVVSRCLRGGPHVAPGARRPPWRTGDVAALGLAAAALALGLGSALPLALLERTLT</sequence>
<feature type="transmembrane region" description="Helical" evidence="9">
    <location>
        <begin position="363"/>
        <end position="383"/>
    </location>
</feature>
<dbReference type="PANTHER" id="PTHR42703">
    <property type="entry name" value="NADH DEHYDROGENASE"/>
    <property type="match status" value="1"/>
</dbReference>
<name>X7F7D8_9RHOB</name>
<feature type="transmembrane region" description="Helical" evidence="9">
    <location>
        <begin position="238"/>
        <end position="256"/>
    </location>
</feature>
<evidence type="ECO:0000256" key="3">
    <source>
        <dbReference type="ARBA" id="ARBA00005346"/>
    </source>
</evidence>
<evidence type="ECO:0000256" key="6">
    <source>
        <dbReference type="ARBA" id="ARBA00022989"/>
    </source>
</evidence>
<feature type="domain" description="NADH:quinone oxidoreductase/Mrp antiporter transmembrane" evidence="10">
    <location>
        <begin position="129"/>
        <end position="416"/>
    </location>
</feature>
<dbReference type="RefSeq" id="WP_043771460.1">
    <property type="nucleotide sequence ID" value="NZ_JAME01000017.1"/>
</dbReference>
<dbReference type="PRINTS" id="PR01437">
    <property type="entry name" value="NUOXDRDTASE4"/>
</dbReference>
<dbReference type="Pfam" id="PF00361">
    <property type="entry name" value="Proton_antipo_M"/>
    <property type="match status" value="1"/>
</dbReference>
<feature type="transmembrane region" description="Helical" evidence="9">
    <location>
        <begin position="111"/>
        <end position="129"/>
    </location>
</feature>
<feature type="transmembrane region" description="Helical" evidence="9">
    <location>
        <begin position="206"/>
        <end position="226"/>
    </location>
</feature>
<comment type="subcellular location">
    <subcellularLocation>
        <location evidence="2">Cell membrane</location>
        <topology evidence="2">Multi-pass membrane protein</topology>
    </subcellularLocation>
    <subcellularLocation>
        <location evidence="8">Membrane</location>
        <topology evidence="8">Multi-pass membrane protein</topology>
    </subcellularLocation>
</comment>
<evidence type="ECO:0000256" key="4">
    <source>
        <dbReference type="ARBA" id="ARBA00022475"/>
    </source>
</evidence>
<keyword evidence="6 9" id="KW-1133">Transmembrane helix</keyword>
<feature type="transmembrane region" description="Helical" evidence="9">
    <location>
        <begin position="296"/>
        <end position="316"/>
    </location>
</feature>
<comment type="function">
    <text evidence="1">NDH-1 shuttles electrons from NADH, via FMN and iron-sulfur (Fe-S) centers, to quinones in the respiratory chain. The immediate electron acceptor for the enzyme in this species is believed to be ubiquinone. Couples the redox reaction to proton translocation (for every two electrons transferred, four hydrogen ions are translocated across the cytoplasmic membrane), and thus conserves the redox energy in a proton gradient.</text>
</comment>
<dbReference type="PATRIC" id="fig|1449351.3.peg.2487"/>
<dbReference type="STRING" id="1449351.RISW2_05885"/>
<dbReference type="GO" id="GO:0008137">
    <property type="term" value="F:NADH dehydrogenase (ubiquinone) activity"/>
    <property type="evidence" value="ECO:0007669"/>
    <property type="project" value="InterPro"/>
</dbReference>
<gene>
    <name evidence="11" type="ORF">RISW2_05885</name>
</gene>
<feature type="transmembrane region" description="Helical" evidence="9">
    <location>
        <begin position="268"/>
        <end position="289"/>
    </location>
</feature>
<evidence type="ECO:0000256" key="2">
    <source>
        <dbReference type="ARBA" id="ARBA00004651"/>
    </source>
</evidence>
<dbReference type="EMBL" id="JAME01000017">
    <property type="protein sequence ID" value="ETX28623.1"/>
    <property type="molecule type" value="Genomic_DNA"/>
</dbReference>
<dbReference type="OrthoDB" id="9768329at2"/>
<feature type="transmembrane region" description="Helical" evidence="9">
    <location>
        <begin position="61"/>
        <end position="90"/>
    </location>
</feature>
<dbReference type="InterPro" id="IPR001750">
    <property type="entry name" value="ND/Mrp_TM"/>
</dbReference>
<accession>X7F7D8</accession>